<protein>
    <submittedName>
        <fullName evidence="1">Uncharacterized protein</fullName>
    </submittedName>
</protein>
<evidence type="ECO:0000313" key="1">
    <source>
        <dbReference type="EMBL" id="KAI3829473.1"/>
    </source>
</evidence>
<dbReference type="Proteomes" id="UP001056120">
    <property type="component" value="Linkage Group LG01"/>
</dbReference>
<keyword evidence="2" id="KW-1185">Reference proteome</keyword>
<reference evidence="1 2" key="2">
    <citation type="journal article" date="2022" name="Mol. Ecol. Resour.">
        <title>The genomes of chicory, endive, great burdock and yacon provide insights into Asteraceae paleo-polyploidization history and plant inulin production.</title>
        <authorList>
            <person name="Fan W."/>
            <person name="Wang S."/>
            <person name="Wang H."/>
            <person name="Wang A."/>
            <person name="Jiang F."/>
            <person name="Liu H."/>
            <person name="Zhao H."/>
            <person name="Xu D."/>
            <person name="Zhang Y."/>
        </authorList>
    </citation>
    <scope>NUCLEOTIDE SEQUENCE [LARGE SCALE GENOMIC DNA]</scope>
    <source>
        <strain evidence="2">cv. Yunnan</strain>
        <tissue evidence="1">Leaves</tissue>
    </source>
</reference>
<name>A0ACB9KB38_9ASTR</name>
<organism evidence="1 2">
    <name type="scientific">Smallanthus sonchifolius</name>
    <dbReference type="NCBI Taxonomy" id="185202"/>
    <lineage>
        <taxon>Eukaryota</taxon>
        <taxon>Viridiplantae</taxon>
        <taxon>Streptophyta</taxon>
        <taxon>Embryophyta</taxon>
        <taxon>Tracheophyta</taxon>
        <taxon>Spermatophyta</taxon>
        <taxon>Magnoliopsida</taxon>
        <taxon>eudicotyledons</taxon>
        <taxon>Gunneridae</taxon>
        <taxon>Pentapetalae</taxon>
        <taxon>asterids</taxon>
        <taxon>campanulids</taxon>
        <taxon>Asterales</taxon>
        <taxon>Asteraceae</taxon>
        <taxon>Asteroideae</taxon>
        <taxon>Heliantheae alliance</taxon>
        <taxon>Millerieae</taxon>
        <taxon>Smallanthus</taxon>
    </lineage>
</organism>
<sequence length="284" mass="32997">MIELMKQMEELLEKGFIRPSISPWGAPVMFVKKKDNSMRMCINYRHFNKRTVKNKCPLPMIEDLFEQLEGANDILIYSKSEGDHVCYLREVLETVKNEGLNAKLSKCVFWLREFQYVFMQCGKDYDCEILYHHGKANVVADTLSRKERQTPIRVKAYQLVLKPNLLAKIERAQIKAEQQKPYARHIISKWMVSPKGTSKLLRICSVDVSSITMVVGIDTYYWQSPTTIVITQLWPCLLSRCCMADSVERQRVGERLARKKIRILEVVKATSDKFDQIKAHMKAA</sequence>
<reference evidence="2" key="1">
    <citation type="journal article" date="2022" name="Mol. Ecol. Resour.">
        <title>The genomes of chicory, endive, great burdock and yacon provide insights into Asteraceae palaeo-polyploidization history and plant inulin production.</title>
        <authorList>
            <person name="Fan W."/>
            <person name="Wang S."/>
            <person name="Wang H."/>
            <person name="Wang A."/>
            <person name="Jiang F."/>
            <person name="Liu H."/>
            <person name="Zhao H."/>
            <person name="Xu D."/>
            <person name="Zhang Y."/>
        </authorList>
    </citation>
    <scope>NUCLEOTIDE SEQUENCE [LARGE SCALE GENOMIC DNA]</scope>
    <source>
        <strain evidence="2">cv. Yunnan</strain>
    </source>
</reference>
<evidence type="ECO:0000313" key="2">
    <source>
        <dbReference type="Proteomes" id="UP001056120"/>
    </source>
</evidence>
<proteinExistence type="predicted"/>
<gene>
    <name evidence="1" type="ORF">L1987_03598</name>
</gene>
<dbReference type="EMBL" id="CM042018">
    <property type="protein sequence ID" value="KAI3829473.1"/>
    <property type="molecule type" value="Genomic_DNA"/>
</dbReference>
<comment type="caution">
    <text evidence="1">The sequence shown here is derived from an EMBL/GenBank/DDBJ whole genome shotgun (WGS) entry which is preliminary data.</text>
</comment>
<accession>A0ACB9KB38</accession>